<sequence>MKKLRILVVEDSLTVRKRLVEVLSSDPQMEVIAEAEDGKQAISLCQELRPDVITLDMMLPVMSGLAATEYIMAHCPTPILVVSSSTNRGELFKTYEALAAGAVDVMEKPHADDIAGDWEQRLLSTVRLVSRVRVITHLRARLSNAITEYQASTPKPDENGDPAVTPASSGKPCDLIAIGASTGGPKAVVQILQALPADFPVPVLIVVHIGEPFGAAFADWLDGQSKSRVKIAVDGQSLTRGVFMAPPARHMVVRNNKIHLENGPERHSCKPSVDVLFESLAADYAGGLAAALLTGMGSDGARGLLAIRRRGGMTIAQDEASSVVYGMPREAAHLGAAQHILPLSNIGPTLVKFAQGRRTEGQP</sequence>
<organism evidence="12 13">
    <name type="scientific">Undibacterium terreum</name>
    <dbReference type="NCBI Taxonomy" id="1224302"/>
    <lineage>
        <taxon>Bacteria</taxon>
        <taxon>Pseudomonadati</taxon>
        <taxon>Pseudomonadota</taxon>
        <taxon>Betaproteobacteria</taxon>
        <taxon>Burkholderiales</taxon>
        <taxon>Oxalobacteraceae</taxon>
        <taxon>Undibacterium</taxon>
    </lineage>
</organism>
<name>A0A916UNU9_9BURK</name>
<feature type="region of interest" description="Disordered" evidence="9">
    <location>
        <begin position="149"/>
        <end position="168"/>
    </location>
</feature>
<dbReference type="CDD" id="cd16432">
    <property type="entry name" value="CheB_Rec"/>
    <property type="match status" value="1"/>
</dbReference>
<evidence type="ECO:0000313" key="13">
    <source>
        <dbReference type="Proteomes" id="UP000637423"/>
    </source>
</evidence>
<feature type="active site" evidence="6 7">
    <location>
        <position position="181"/>
    </location>
</feature>
<accession>A0A916UNU9</accession>
<reference evidence="12" key="1">
    <citation type="journal article" date="2014" name="Int. J. Syst. Evol. Microbiol.">
        <title>Complete genome sequence of Corynebacterium casei LMG S-19264T (=DSM 44701T), isolated from a smear-ripened cheese.</title>
        <authorList>
            <consortium name="US DOE Joint Genome Institute (JGI-PGF)"/>
            <person name="Walter F."/>
            <person name="Albersmeier A."/>
            <person name="Kalinowski J."/>
            <person name="Ruckert C."/>
        </authorList>
    </citation>
    <scope>NUCLEOTIDE SEQUENCE</scope>
    <source>
        <strain evidence="12">CGMCC 1.10998</strain>
    </source>
</reference>
<comment type="function">
    <text evidence="6">Involved in chemotaxis. Part of a chemotaxis signal transduction system that modulates chemotaxis in response to various stimuli. Catalyzes the demethylation of specific methylglutamate residues introduced into the chemoreceptors (methyl-accepting chemotaxis proteins or MCP) by CheR. Also mediates the irreversible deamidation of specific glutamine residues to glutamic acid.</text>
</comment>
<dbReference type="PROSITE" id="PS50110">
    <property type="entry name" value="RESPONSE_REGULATORY"/>
    <property type="match status" value="1"/>
</dbReference>
<dbReference type="SUPFAM" id="SSF52738">
    <property type="entry name" value="Methylesterase CheB, C-terminal domain"/>
    <property type="match status" value="1"/>
</dbReference>
<comment type="catalytic activity">
    <reaction evidence="5 6">
        <text>[protein]-L-glutamate 5-O-methyl ester + H2O = L-glutamyl-[protein] + methanol + H(+)</text>
        <dbReference type="Rhea" id="RHEA:23236"/>
        <dbReference type="Rhea" id="RHEA-COMP:10208"/>
        <dbReference type="Rhea" id="RHEA-COMP:10311"/>
        <dbReference type="ChEBI" id="CHEBI:15377"/>
        <dbReference type="ChEBI" id="CHEBI:15378"/>
        <dbReference type="ChEBI" id="CHEBI:17790"/>
        <dbReference type="ChEBI" id="CHEBI:29973"/>
        <dbReference type="ChEBI" id="CHEBI:82795"/>
        <dbReference type="EC" id="3.1.1.61"/>
    </reaction>
</comment>
<evidence type="ECO:0000259" key="11">
    <source>
        <dbReference type="PROSITE" id="PS50122"/>
    </source>
</evidence>
<dbReference type="InterPro" id="IPR011006">
    <property type="entry name" value="CheY-like_superfamily"/>
</dbReference>
<dbReference type="PANTHER" id="PTHR42872:SF6">
    <property type="entry name" value="PROTEIN-GLUTAMATE METHYLESTERASE_PROTEIN-GLUTAMINE GLUTAMINASE"/>
    <property type="match status" value="1"/>
</dbReference>
<dbReference type="SUPFAM" id="SSF52172">
    <property type="entry name" value="CheY-like"/>
    <property type="match status" value="1"/>
</dbReference>
<keyword evidence="2 6" id="KW-0145">Chemotaxis</keyword>
<dbReference type="HAMAP" id="MF_00099">
    <property type="entry name" value="CheB_chemtxs"/>
    <property type="match status" value="1"/>
</dbReference>
<evidence type="ECO:0000256" key="2">
    <source>
        <dbReference type="ARBA" id="ARBA00022500"/>
    </source>
</evidence>
<comment type="similarity">
    <text evidence="6">Belongs to the CheB family.</text>
</comment>
<comment type="subcellular location">
    <subcellularLocation>
        <location evidence="6">Cytoplasm</location>
    </subcellularLocation>
</comment>
<evidence type="ECO:0000256" key="8">
    <source>
        <dbReference type="PROSITE-ProRule" id="PRU00169"/>
    </source>
</evidence>
<dbReference type="EC" id="3.1.1.61" evidence="6"/>
<evidence type="ECO:0000256" key="4">
    <source>
        <dbReference type="ARBA" id="ARBA00022801"/>
    </source>
</evidence>
<gene>
    <name evidence="6 12" type="primary">cheB</name>
    <name evidence="12" type="ORF">GCM10011396_28330</name>
</gene>
<evidence type="ECO:0000256" key="5">
    <source>
        <dbReference type="ARBA" id="ARBA00048267"/>
    </source>
</evidence>
<dbReference type="GO" id="GO:0005737">
    <property type="term" value="C:cytoplasm"/>
    <property type="evidence" value="ECO:0007669"/>
    <property type="project" value="UniProtKB-SubCell"/>
</dbReference>
<feature type="modified residue" description="4-aspartylphosphate" evidence="6 8">
    <location>
        <position position="56"/>
    </location>
</feature>
<evidence type="ECO:0000313" key="12">
    <source>
        <dbReference type="EMBL" id="GGC79428.1"/>
    </source>
</evidence>
<keyword evidence="13" id="KW-1185">Reference proteome</keyword>
<dbReference type="InterPro" id="IPR008248">
    <property type="entry name" value="CheB-like"/>
</dbReference>
<evidence type="ECO:0000256" key="6">
    <source>
        <dbReference type="HAMAP-Rule" id="MF_00099"/>
    </source>
</evidence>
<dbReference type="GO" id="GO:0050568">
    <property type="term" value="F:protein-glutamine glutaminase activity"/>
    <property type="evidence" value="ECO:0007669"/>
    <property type="project" value="UniProtKB-UniRule"/>
</dbReference>
<dbReference type="Gene3D" id="3.40.50.180">
    <property type="entry name" value="Methylesterase CheB, C-terminal domain"/>
    <property type="match status" value="1"/>
</dbReference>
<dbReference type="InterPro" id="IPR001789">
    <property type="entry name" value="Sig_transdc_resp-reg_receiver"/>
</dbReference>
<dbReference type="EMBL" id="BMED01000002">
    <property type="protein sequence ID" value="GGC79428.1"/>
    <property type="molecule type" value="Genomic_DNA"/>
</dbReference>
<evidence type="ECO:0000256" key="1">
    <source>
        <dbReference type="ARBA" id="ARBA00022490"/>
    </source>
</evidence>
<protein>
    <recommendedName>
        <fullName evidence="6">Protein-glutamate methylesterase/protein-glutamine glutaminase</fullName>
        <ecNumber evidence="6">3.1.1.61</ecNumber>
        <ecNumber evidence="6">3.5.1.44</ecNumber>
    </recommendedName>
</protein>
<dbReference type="InterPro" id="IPR000673">
    <property type="entry name" value="Sig_transdc_resp-reg_Me-estase"/>
</dbReference>
<dbReference type="GO" id="GO:0000156">
    <property type="term" value="F:phosphorelay response regulator activity"/>
    <property type="evidence" value="ECO:0007669"/>
    <property type="project" value="InterPro"/>
</dbReference>
<dbReference type="SMART" id="SM00448">
    <property type="entry name" value="REC"/>
    <property type="match status" value="1"/>
</dbReference>
<comment type="caution">
    <text evidence="12">The sequence shown here is derived from an EMBL/GenBank/DDBJ whole genome shotgun (WGS) entry which is preliminary data.</text>
</comment>
<dbReference type="NCBIfam" id="NF001965">
    <property type="entry name" value="PRK00742.1"/>
    <property type="match status" value="1"/>
</dbReference>
<comment type="domain">
    <text evidence="6">Contains a C-terminal catalytic domain, and an N-terminal region which modulates catalytic activity.</text>
</comment>
<dbReference type="GO" id="GO:0008984">
    <property type="term" value="F:protein-glutamate methylesterase activity"/>
    <property type="evidence" value="ECO:0007669"/>
    <property type="project" value="UniProtKB-UniRule"/>
</dbReference>
<feature type="domain" description="Response regulatory" evidence="10">
    <location>
        <begin position="5"/>
        <end position="123"/>
    </location>
</feature>
<keyword evidence="1 6" id="KW-0963">Cytoplasm</keyword>
<dbReference type="EC" id="3.5.1.44" evidence="6"/>
<dbReference type="AlphaFoldDB" id="A0A916UNU9"/>
<dbReference type="RefSeq" id="WP_188566654.1">
    <property type="nucleotide sequence ID" value="NZ_BMED01000002.1"/>
</dbReference>
<dbReference type="Pfam" id="PF00072">
    <property type="entry name" value="Response_reg"/>
    <property type="match status" value="1"/>
</dbReference>
<evidence type="ECO:0000256" key="7">
    <source>
        <dbReference type="PROSITE-ProRule" id="PRU00050"/>
    </source>
</evidence>
<keyword evidence="3 6" id="KW-0597">Phosphoprotein</keyword>
<comment type="PTM">
    <text evidence="6">Phosphorylated by CheA. Phosphorylation of the N-terminal regulatory domain activates the methylesterase activity.</text>
</comment>
<dbReference type="CDD" id="cd17541">
    <property type="entry name" value="REC_CheB-like"/>
    <property type="match status" value="1"/>
</dbReference>
<dbReference type="InterPro" id="IPR035909">
    <property type="entry name" value="CheB_C"/>
</dbReference>
<feature type="domain" description="CheB-type methylesterase" evidence="11">
    <location>
        <begin position="166"/>
        <end position="357"/>
    </location>
</feature>
<feature type="active site" evidence="6 7">
    <location>
        <position position="299"/>
    </location>
</feature>
<reference evidence="12" key="2">
    <citation type="submission" date="2020-09" db="EMBL/GenBank/DDBJ databases">
        <authorList>
            <person name="Sun Q."/>
            <person name="Zhou Y."/>
        </authorList>
    </citation>
    <scope>NUCLEOTIDE SEQUENCE</scope>
    <source>
        <strain evidence="12">CGMCC 1.10998</strain>
    </source>
</reference>
<evidence type="ECO:0000256" key="3">
    <source>
        <dbReference type="ARBA" id="ARBA00022553"/>
    </source>
</evidence>
<evidence type="ECO:0000259" key="10">
    <source>
        <dbReference type="PROSITE" id="PS50110"/>
    </source>
</evidence>
<evidence type="ECO:0000256" key="9">
    <source>
        <dbReference type="SAM" id="MobiDB-lite"/>
    </source>
</evidence>
<dbReference type="PROSITE" id="PS50122">
    <property type="entry name" value="CHEB"/>
    <property type="match status" value="1"/>
</dbReference>
<feature type="active site" evidence="6 7">
    <location>
        <position position="208"/>
    </location>
</feature>
<dbReference type="Pfam" id="PF01339">
    <property type="entry name" value="CheB_methylest"/>
    <property type="match status" value="1"/>
</dbReference>
<dbReference type="Proteomes" id="UP000637423">
    <property type="component" value="Unassembled WGS sequence"/>
</dbReference>
<proteinExistence type="inferred from homology"/>
<keyword evidence="4 6" id="KW-0378">Hydrolase</keyword>
<dbReference type="NCBIfam" id="NF009206">
    <property type="entry name" value="PRK12555.1"/>
    <property type="match status" value="1"/>
</dbReference>
<dbReference type="GO" id="GO:0006935">
    <property type="term" value="P:chemotaxis"/>
    <property type="evidence" value="ECO:0007669"/>
    <property type="project" value="UniProtKB-UniRule"/>
</dbReference>
<comment type="catalytic activity">
    <reaction evidence="6">
        <text>L-glutaminyl-[protein] + H2O = L-glutamyl-[protein] + NH4(+)</text>
        <dbReference type="Rhea" id="RHEA:16441"/>
        <dbReference type="Rhea" id="RHEA-COMP:10207"/>
        <dbReference type="Rhea" id="RHEA-COMP:10208"/>
        <dbReference type="ChEBI" id="CHEBI:15377"/>
        <dbReference type="ChEBI" id="CHEBI:28938"/>
        <dbReference type="ChEBI" id="CHEBI:29973"/>
        <dbReference type="ChEBI" id="CHEBI:30011"/>
        <dbReference type="EC" id="3.5.1.44"/>
    </reaction>
</comment>
<dbReference type="Gene3D" id="3.40.50.2300">
    <property type="match status" value="1"/>
</dbReference>
<dbReference type="PANTHER" id="PTHR42872">
    <property type="entry name" value="PROTEIN-GLUTAMATE METHYLESTERASE/PROTEIN-GLUTAMINE GLUTAMINASE"/>
    <property type="match status" value="1"/>
</dbReference>
<dbReference type="PIRSF" id="PIRSF000876">
    <property type="entry name" value="RR_chemtxs_CheB"/>
    <property type="match status" value="1"/>
</dbReference>